<dbReference type="EMBL" id="JACXWD010000020">
    <property type="protein sequence ID" value="MBD3868000.1"/>
    <property type="molecule type" value="Genomic_DNA"/>
</dbReference>
<dbReference type="AlphaFoldDB" id="A0A8J6Y6B4"/>
<dbReference type="SUPFAM" id="SSF50249">
    <property type="entry name" value="Nucleic acid-binding proteins"/>
    <property type="match status" value="1"/>
</dbReference>
<dbReference type="Proteomes" id="UP000648239">
    <property type="component" value="Unassembled WGS sequence"/>
</dbReference>
<dbReference type="InterPro" id="IPR022002">
    <property type="entry name" value="ChsH2_Znr"/>
</dbReference>
<dbReference type="Pfam" id="PF01796">
    <property type="entry name" value="OB_ChsH2_C"/>
    <property type="match status" value="1"/>
</dbReference>
<feature type="domain" description="ChsH2 C-terminal OB-fold" evidence="1">
    <location>
        <begin position="47"/>
        <end position="109"/>
    </location>
</feature>
<organism evidence="3 4">
    <name type="scientific">Candidatus Polarisedimenticola svalbardensis</name>
    <dbReference type="NCBI Taxonomy" id="2886004"/>
    <lineage>
        <taxon>Bacteria</taxon>
        <taxon>Pseudomonadati</taxon>
        <taxon>Acidobacteriota</taxon>
        <taxon>Candidatus Polarisedimenticolia</taxon>
        <taxon>Candidatus Polarisedimenticolales</taxon>
        <taxon>Candidatus Polarisedimenticolaceae</taxon>
        <taxon>Candidatus Polarisedimenticola</taxon>
    </lineage>
</organism>
<evidence type="ECO:0000313" key="4">
    <source>
        <dbReference type="Proteomes" id="UP000648239"/>
    </source>
</evidence>
<dbReference type="Gene3D" id="6.10.30.10">
    <property type="match status" value="1"/>
</dbReference>
<dbReference type="InterPro" id="IPR012340">
    <property type="entry name" value="NA-bd_OB-fold"/>
</dbReference>
<accession>A0A8J6Y6B4</accession>
<dbReference type="InterPro" id="IPR052513">
    <property type="entry name" value="Thioester_dehydratase-like"/>
</dbReference>
<feature type="domain" description="ChsH2 rubredoxin-like zinc ribbon" evidence="2">
    <location>
        <begin position="10"/>
        <end position="43"/>
    </location>
</feature>
<evidence type="ECO:0000259" key="2">
    <source>
        <dbReference type="Pfam" id="PF12172"/>
    </source>
</evidence>
<protein>
    <submittedName>
        <fullName evidence="3">Zn-ribbon domain-containing OB-fold protein</fullName>
    </submittedName>
</protein>
<evidence type="ECO:0000259" key="1">
    <source>
        <dbReference type="Pfam" id="PF01796"/>
    </source>
</evidence>
<dbReference type="PANTHER" id="PTHR34075:SF5">
    <property type="entry name" value="BLR3430 PROTEIN"/>
    <property type="match status" value="1"/>
</dbReference>
<sequence>MPSPRYWRAIPSRLRLEAVRCRSCENVVYPSRRICPHCHGTEWDPAELSRTGEVVTSTIVHIAPDDFAMEAPYVLALIETPEGARLMLQVTDCDPEDIGPGTAVNLEFRRIRAEGNSGILCYGFKAVPAG</sequence>
<evidence type="ECO:0000313" key="3">
    <source>
        <dbReference type="EMBL" id="MBD3868000.1"/>
    </source>
</evidence>
<gene>
    <name evidence="3" type="ORF">IFK94_07740</name>
</gene>
<reference evidence="3 4" key="1">
    <citation type="submission" date="2020-08" db="EMBL/GenBank/DDBJ databases">
        <title>Acidobacteriota in marine sediments use diverse sulfur dissimilation pathways.</title>
        <authorList>
            <person name="Wasmund K."/>
        </authorList>
    </citation>
    <scope>NUCLEOTIDE SEQUENCE [LARGE SCALE GENOMIC DNA]</scope>
    <source>
        <strain evidence="3">MAG AM4</strain>
    </source>
</reference>
<comment type="caution">
    <text evidence="3">The sequence shown here is derived from an EMBL/GenBank/DDBJ whole genome shotgun (WGS) entry which is preliminary data.</text>
</comment>
<dbReference type="InterPro" id="IPR002878">
    <property type="entry name" value="ChsH2_C"/>
</dbReference>
<dbReference type="PANTHER" id="PTHR34075">
    <property type="entry name" value="BLR3430 PROTEIN"/>
    <property type="match status" value="1"/>
</dbReference>
<dbReference type="Pfam" id="PF12172">
    <property type="entry name" value="zf-ChsH2"/>
    <property type="match status" value="1"/>
</dbReference>
<proteinExistence type="predicted"/>
<name>A0A8J6Y6B4_9BACT</name>